<accession>A0A975RA27</accession>
<proteinExistence type="predicted"/>
<evidence type="ECO:0000313" key="3">
    <source>
        <dbReference type="Proteomes" id="UP000676649"/>
    </source>
</evidence>
<protein>
    <submittedName>
        <fullName evidence="2">Uncharacterized protein</fullName>
    </submittedName>
</protein>
<gene>
    <name evidence="2" type="ORF">KEF85_16295</name>
</gene>
<keyword evidence="3" id="KW-1185">Reference proteome</keyword>
<dbReference type="KEGG" id="mpad:KEF85_16295"/>
<feature type="transmembrane region" description="Helical" evidence="1">
    <location>
        <begin position="26"/>
        <end position="52"/>
    </location>
</feature>
<feature type="transmembrane region" description="Helical" evidence="1">
    <location>
        <begin position="83"/>
        <end position="104"/>
    </location>
</feature>
<dbReference type="EMBL" id="CP073754">
    <property type="protein sequence ID" value="QWF70849.1"/>
    <property type="molecule type" value="Genomic_DNA"/>
</dbReference>
<reference evidence="2" key="1">
    <citation type="submission" date="2021-04" db="EMBL/GenBank/DDBJ databases">
        <title>Draft genome sequence data of methanotrophic Methylovulum sp. strain S1L and Methylomonas sp. strain S2AM isolated from boreal lake water columns.</title>
        <authorList>
            <person name="Rissanen A.J."/>
            <person name="Mangayil R."/>
            <person name="Svenning M.M."/>
            <person name="Khanongnuch R."/>
        </authorList>
    </citation>
    <scope>NUCLEOTIDE SEQUENCE</scope>
    <source>
        <strain evidence="2">S2AM</strain>
    </source>
</reference>
<evidence type="ECO:0000313" key="2">
    <source>
        <dbReference type="EMBL" id="QWF70849.1"/>
    </source>
</evidence>
<organism evidence="2 3">
    <name type="scientific">Methylomonas paludis</name>
    <dbReference type="NCBI Taxonomy" id="1173101"/>
    <lineage>
        <taxon>Bacteria</taxon>
        <taxon>Pseudomonadati</taxon>
        <taxon>Pseudomonadota</taxon>
        <taxon>Gammaproteobacteria</taxon>
        <taxon>Methylococcales</taxon>
        <taxon>Methylococcaceae</taxon>
        <taxon>Methylomonas</taxon>
    </lineage>
</organism>
<dbReference type="AlphaFoldDB" id="A0A975RA27"/>
<evidence type="ECO:0000256" key="1">
    <source>
        <dbReference type="SAM" id="Phobius"/>
    </source>
</evidence>
<dbReference type="Proteomes" id="UP000676649">
    <property type="component" value="Chromosome"/>
</dbReference>
<keyword evidence="1" id="KW-0812">Transmembrane</keyword>
<keyword evidence="1" id="KW-1133">Transmembrane helix</keyword>
<sequence length="138" mass="15270">MIGGVIMILTAIWVYQTLIQVKNRNLLWWVAGTAVLFFTTEFLVELFCIEIIDALNGKDIGGEYDPSLTDVGDRKTQEGAGGFFMPVVCELFPSVASVLVVALVRTQFITKQSLTPVNLFSGIKEVFVSIKNSFKTND</sequence>
<keyword evidence="1" id="KW-0472">Membrane</keyword>
<dbReference type="RefSeq" id="WP_215582321.1">
    <property type="nucleotide sequence ID" value="NZ_CP073754.1"/>
</dbReference>
<name>A0A975RA27_9GAMM</name>